<feature type="compositionally biased region" description="Basic and acidic residues" evidence="11">
    <location>
        <begin position="201"/>
        <end position="212"/>
    </location>
</feature>
<dbReference type="Gene3D" id="3.40.1000.30">
    <property type="match status" value="1"/>
</dbReference>
<evidence type="ECO:0000256" key="10">
    <source>
        <dbReference type="ARBA" id="ARBA00024805"/>
    </source>
</evidence>
<keyword evidence="8" id="KW-0647">Proteasome</keyword>
<gene>
    <name evidence="14" type="ORF">HUJ06_028037</name>
</gene>
<feature type="compositionally biased region" description="Low complexity" evidence="11">
    <location>
        <begin position="189"/>
        <end position="200"/>
    </location>
</feature>
<evidence type="ECO:0000256" key="3">
    <source>
        <dbReference type="ARBA" id="ARBA00006405"/>
    </source>
</evidence>
<dbReference type="InterPro" id="IPR013886">
    <property type="entry name" value="PI31_Prot_C"/>
</dbReference>
<dbReference type="AlphaFoldDB" id="A0A822Y5G3"/>
<reference evidence="14 15" key="1">
    <citation type="journal article" date="2020" name="Mol. Biol. Evol.">
        <title>Distinct Expression and Methylation Patterns for Genes with Different Fates following a Single Whole-Genome Duplication in Flowering Plants.</title>
        <authorList>
            <person name="Shi T."/>
            <person name="Rahmani R.S."/>
            <person name="Gugger P.F."/>
            <person name="Wang M."/>
            <person name="Li H."/>
            <person name="Zhang Y."/>
            <person name="Li Z."/>
            <person name="Wang Q."/>
            <person name="Van de Peer Y."/>
            <person name="Marchal K."/>
            <person name="Chen J."/>
        </authorList>
    </citation>
    <scope>NUCLEOTIDE SEQUENCE [LARGE SCALE GENOMIC DNA]</scope>
    <source>
        <tissue evidence="14">Leaf</tissue>
    </source>
</reference>
<dbReference type="Pfam" id="PF08577">
    <property type="entry name" value="PI31_Prot_C"/>
    <property type="match status" value="1"/>
</dbReference>
<dbReference type="PANTHER" id="PTHR13266:SF1">
    <property type="entry name" value="PROTEASOME INHIBITOR PI31 SUBUNIT"/>
    <property type="match status" value="1"/>
</dbReference>
<keyword evidence="9" id="KW-0007">Acetylation</keyword>
<keyword evidence="7" id="KW-0256">Endoplasmic reticulum</keyword>
<keyword evidence="5" id="KW-0963">Cytoplasm</keyword>
<comment type="caution">
    <text evidence="14">The sequence shown here is derived from an EMBL/GenBank/DDBJ whole genome shotgun (WGS) entry which is preliminary data.</text>
</comment>
<evidence type="ECO:0000256" key="4">
    <source>
        <dbReference type="ARBA" id="ARBA00022481"/>
    </source>
</evidence>
<evidence type="ECO:0000256" key="5">
    <source>
        <dbReference type="ARBA" id="ARBA00022490"/>
    </source>
</evidence>
<feature type="domain" description="PI31 proteasome regulator N-terminal" evidence="13">
    <location>
        <begin position="44"/>
        <end position="186"/>
    </location>
</feature>
<evidence type="ECO:0000256" key="1">
    <source>
        <dbReference type="ARBA" id="ARBA00004240"/>
    </source>
</evidence>
<dbReference type="GO" id="GO:0043161">
    <property type="term" value="P:proteasome-mediated ubiquitin-dependent protein catabolic process"/>
    <property type="evidence" value="ECO:0007669"/>
    <property type="project" value="InterPro"/>
</dbReference>
<evidence type="ECO:0000259" key="13">
    <source>
        <dbReference type="Pfam" id="PF11566"/>
    </source>
</evidence>
<keyword evidence="15" id="KW-1185">Reference proteome</keyword>
<evidence type="ECO:0000256" key="9">
    <source>
        <dbReference type="ARBA" id="ARBA00022990"/>
    </source>
</evidence>
<name>A0A822Y5G3_NELNU</name>
<evidence type="ECO:0000256" key="7">
    <source>
        <dbReference type="ARBA" id="ARBA00022824"/>
    </source>
</evidence>
<dbReference type="GO" id="GO:0005783">
    <property type="term" value="C:endoplasmic reticulum"/>
    <property type="evidence" value="ECO:0007669"/>
    <property type="project" value="UniProtKB-SubCell"/>
</dbReference>
<evidence type="ECO:0000259" key="12">
    <source>
        <dbReference type="Pfam" id="PF08577"/>
    </source>
</evidence>
<sequence length="335" mass="35609">MLGFLSMRPLLVCLRDTMVLSGAKDLKIRMVDANSVMVVIRASRPTFRNAHDKIAFAVHASFLASDYILTATGHPAFSESALSSSSDEVGIEGWNDTDDSYGFVYVNESKGSKISVMVKCLVMGDSLIVDALLIGNGETKPLNIQINVNDYDGRSEGTNYSQMYKNFGELVRCLDSNILSKLKESLMVPSSSSSSLPRSKASVESEHDKSDPGVRVTEPQVPQQIPPGLVYPPVPSLGSSDLYPGPSAGVYPSRGTGIGGGMLLGPNDPSWFGGIGGEHRFPGGAPGVPPGARFDPYGPPGVPGFEPSRFARVPRRPGGGIHPDLEHFGDGSDII</sequence>
<comment type="function">
    <text evidence="10">Plays an important role in control of proteasome function. Inhibits the hydrolysis of protein and peptide substrates by the 20S proteasome. Also inhibits the activation of the proteasome by the proteasome regulatory proteins PA700 and PA28.</text>
</comment>
<keyword evidence="4" id="KW-0488">Methylation</keyword>
<evidence type="ECO:0000313" key="15">
    <source>
        <dbReference type="Proteomes" id="UP000607653"/>
    </source>
</evidence>
<dbReference type="GO" id="GO:0000502">
    <property type="term" value="C:proteasome complex"/>
    <property type="evidence" value="ECO:0007669"/>
    <property type="project" value="UniProtKB-KW"/>
</dbReference>
<protein>
    <recommendedName>
        <fullName evidence="16">Proteasome inhibitor PI31 subunit</fullName>
    </recommendedName>
</protein>
<dbReference type="GO" id="GO:0004866">
    <property type="term" value="F:endopeptidase inhibitor activity"/>
    <property type="evidence" value="ECO:0007669"/>
    <property type="project" value="InterPro"/>
</dbReference>
<feature type="domain" description="PI31 proteasome regulator C-terminal" evidence="12">
    <location>
        <begin position="238"/>
        <end position="299"/>
    </location>
</feature>
<accession>A0A822Y5G3</accession>
<dbReference type="PANTHER" id="PTHR13266">
    <property type="entry name" value="PROTEASOME INHIBITOR"/>
    <property type="match status" value="1"/>
</dbReference>
<evidence type="ECO:0000256" key="8">
    <source>
        <dbReference type="ARBA" id="ARBA00022942"/>
    </source>
</evidence>
<dbReference type="InterPro" id="IPR045128">
    <property type="entry name" value="PI31-like"/>
</dbReference>
<evidence type="ECO:0008006" key="16">
    <source>
        <dbReference type="Google" id="ProtNLM"/>
    </source>
</evidence>
<feature type="region of interest" description="Disordered" evidence="11">
    <location>
        <begin position="189"/>
        <end position="228"/>
    </location>
</feature>
<comment type="similarity">
    <text evidence="3">Belongs to the proteasome inhibitor PI31 family.</text>
</comment>
<proteinExistence type="inferred from homology"/>
<dbReference type="InterPro" id="IPR021625">
    <property type="entry name" value="PI31_Prot_N"/>
</dbReference>
<dbReference type="Proteomes" id="UP000607653">
    <property type="component" value="Unassembled WGS sequence"/>
</dbReference>
<evidence type="ECO:0000256" key="2">
    <source>
        <dbReference type="ARBA" id="ARBA00004496"/>
    </source>
</evidence>
<dbReference type="Pfam" id="PF11566">
    <property type="entry name" value="PI31_Prot_N"/>
    <property type="match status" value="1"/>
</dbReference>
<organism evidence="14 15">
    <name type="scientific">Nelumbo nucifera</name>
    <name type="common">Sacred lotus</name>
    <dbReference type="NCBI Taxonomy" id="4432"/>
    <lineage>
        <taxon>Eukaryota</taxon>
        <taxon>Viridiplantae</taxon>
        <taxon>Streptophyta</taxon>
        <taxon>Embryophyta</taxon>
        <taxon>Tracheophyta</taxon>
        <taxon>Spermatophyta</taxon>
        <taxon>Magnoliopsida</taxon>
        <taxon>Proteales</taxon>
        <taxon>Nelumbonaceae</taxon>
        <taxon>Nelumbo</taxon>
    </lineage>
</organism>
<comment type="subcellular location">
    <subcellularLocation>
        <location evidence="2">Cytoplasm</location>
    </subcellularLocation>
    <subcellularLocation>
        <location evidence="1">Endoplasmic reticulum</location>
    </subcellularLocation>
</comment>
<dbReference type="EMBL" id="DUZY01000002">
    <property type="protein sequence ID" value="DAD26569.1"/>
    <property type="molecule type" value="Genomic_DNA"/>
</dbReference>
<evidence type="ECO:0000256" key="6">
    <source>
        <dbReference type="ARBA" id="ARBA00022553"/>
    </source>
</evidence>
<keyword evidence="6" id="KW-0597">Phosphoprotein</keyword>
<evidence type="ECO:0000313" key="14">
    <source>
        <dbReference type="EMBL" id="DAD26569.1"/>
    </source>
</evidence>
<dbReference type="GO" id="GO:0070628">
    <property type="term" value="F:proteasome binding"/>
    <property type="evidence" value="ECO:0007669"/>
    <property type="project" value="InterPro"/>
</dbReference>
<evidence type="ECO:0000256" key="11">
    <source>
        <dbReference type="SAM" id="MobiDB-lite"/>
    </source>
</evidence>